<protein>
    <submittedName>
        <fullName evidence="1">Uncharacterized protein</fullName>
    </submittedName>
</protein>
<dbReference type="AlphaFoldDB" id="A0A0L0BY00"/>
<sequence length="193" mass="22026">MSYGVCFFLYSLLPLTSKKTVFISNFPKENCLHFTHFPLEQLLEDSFIKKILSRRHNKVASKAKTKDLDNKPAHIKILENLLGVNVGLALGVLSYSSGGLPKQRYQKVIKGIMEEVLVCESGIKLQKIDVKNGEKVLTKEFKDKVSQFFKKVTLCSIENYRLTDMQSSVKCHGFYMTPCKKANLNDLEIVFRL</sequence>
<accession>A0A0L0BY00</accession>
<comment type="caution">
    <text evidence="1">The sequence shown here is derived from an EMBL/GenBank/DDBJ whole genome shotgun (WGS) entry which is preliminary data.</text>
</comment>
<evidence type="ECO:0000313" key="2">
    <source>
        <dbReference type="Proteomes" id="UP000037069"/>
    </source>
</evidence>
<proteinExistence type="predicted"/>
<dbReference type="EMBL" id="JRES01001255">
    <property type="protein sequence ID" value="KNC24164.1"/>
    <property type="molecule type" value="Genomic_DNA"/>
</dbReference>
<gene>
    <name evidence="1" type="ORF">FF38_11164</name>
</gene>
<name>A0A0L0BY00_LUCCU</name>
<organism evidence="1 2">
    <name type="scientific">Lucilia cuprina</name>
    <name type="common">Green bottle fly</name>
    <name type="synonym">Australian sheep blowfly</name>
    <dbReference type="NCBI Taxonomy" id="7375"/>
    <lineage>
        <taxon>Eukaryota</taxon>
        <taxon>Metazoa</taxon>
        <taxon>Ecdysozoa</taxon>
        <taxon>Arthropoda</taxon>
        <taxon>Hexapoda</taxon>
        <taxon>Insecta</taxon>
        <taxon>Pterygota</taxon>
        <taxon>Neoptera</taxon>
        <taxon>Endopterygota</taxon>
        <taxon>Diptera</taxon>
        <taxon>Brachycera</taxon>
        <taxon>Muscomorpha</taxon>
        <taxon>Oestroidea</taxon>
        <taxon>Calliphoridae</taxon>
        <taxon>Luciliinae</taxon>
        <taxon>Lucilia</taxon>
    </lineage>
</organism>
<keyword evidence="2" id="KW-1185">Reference proteome</keyword>
<evidence type="ECO:0000313" key="1">
    <source>
        <dbReference type="EMBL" id="KNC24164.1"/>
    </source>
</evidence>
<reference evidence="1 2" key="1">
    <citation type="journal article" date="2015" name="Nat. Commun.">
        <title>Lucilia cuprina genome unlocks parasitic fly biology to underpin future interventions.</title>
        <authorList>
            <person name="Anstead C.A."/>
            <person name="Korhonen P.K."/>
            <person name="Young N.D."/>
            <person name="Hall R.S."/>
            <person name="Jex A.R."/>
            <person name="Murali S.C."/>
            <person name="Hughes D.S."/>
            <person name="Lee S.F."/>
            <person name="Perry T."/>
            <person name="Stroehlein A.J."/>
            <person name="Ansell B.R."/>
            <person name="Breugelmans B."/>
            <person name="Hofmann A."/>
            <person name="Qu J."/>
            <person name="Dugan S."/>
            <person name="Lee S.L."/>
            <person name="Chao H."/>
            <person name="Dinh H."/>
            <person name="Han Y."/>
            <person name="Doddapaneni H.V."/>
            <person name="Worley K.C."/>
            <person name="Muzny D.M."/>
            <person name="Ioannidis P."/>
            <person name="Waterhouse R.M."/>
            <person name="Zdobnov E.M."/>
            <person name="James P.J."/>
            <person name="Bagnall N.H."/>
            <person name="Kotze A.C."/>
            <person name="Gibbs R.A."/>
            <person name="Richards S."/>
            <person name="Batterham P."/>
            <person name="Gasser R.B."/>
        </authorList>
    </citation>
    <scope>NUCLEOTIDE SEQUENCE [LARGE SCALE GENOMIC DNA]</scope>
    <source>
        <strain evidence="1 2">LS</strain>
        <tissue evidence="1">Full body</tissue>
    </source>
</reference>
<dbReference type="Proteomes" id="UP000037069">
    <property type="component" value="Unassembled WGS sequence"/>
</dbReference>